<dbReference type="AlphaFoldDB" id="A0A1C0YC59"/>
<dbReference type="PROSITE" id="PS50043">
    <property type="entry name" value="HTH_LUXR_2"/>
    <property type="match status" value="1"/>
</dbReference>
<dbReference type="PROSITE" id="PS50110">
    <property type="entry name" value="RESPONSE_REGULATORY"/>
    <property type="match status" value="1"/>
</dbReference>
<evidence type="ECO:0000313" key="9">
    <source>
        <dbReference type="Proteomes" id="UP000093199"/>
    </source>
</evidence>
<evidence type="ECO:0000256" key="2">
    <source>
        <dbReference type="ARBA" id="ARBA00023015"/>
    </source>
</evidence>
<dbReference type="GO" id="GO:0003677">
    <property type="term" value="F:DNA binding"/>
    <property type="evidence" value="ECO:0007669"/>
    <property type="project" value="UniProtKB-KW"/>
</dbReference>
<dbReference type="InterPro" id="IPR058245">
    <property type="entry name" value="NreC/VraR/RcsB-like_REC"/>
</dbReference>
<dbReference type="GO" id="GO:0006355">
    <property type="term" value="P:regulation of DNA-templated transcription"/>
    <property type="evidence" value="ECO:0007669"/>
    <property type="project" value="InterPro"/>
</dbReference>
<evidence type="ECO:0000313" key="8">
    <source>
        <dbReference type="EMBL" id="OCS84734.1"/>
    </source>
</evidence>
<dbReference type="Pfam" id="PF00196">
    <property type="entry name" value="GerE"/>
    <property type="match status" value="1"/>
</dbReference>
<dbReference type="STRING" id="33978.A6M13_03920"/>
<dbReference type="SMART" id="SM00421">
    <property type="entry name" value="HTH_LUXR"/>
    <property type="match status" value="1"/>
</dbReference>
<comment type="caution">
    <text evidence="8">The sequence shown here is derived from an EMBL/GenBank/DDBJ whole genome shotgun (WGS) entry which is preliminary data.</text>
</comment>
<dbReference type="CDD" id="cd06170">
    <property type="entry name" value="LuxR_C_like"/>
    <property type="match status" value="1"/>
</dbReference>
<keyword evidence="9" id="KW-1185">Reference proteome</keyword>
<keyword evidence="2" id="KW-0805">Transcription regulation</keyword>
<dbReference type="InterPro" id="IPR039420">
    <property type="entry name" value="WalR-like"/>
</dbReference>
<dbReference type="PANTHER" id="PTHR43214:SF37">
    <property type="entry name" value="TRANSCRIPTIONAL REGULATORY PROTEIN YDFI"/>
    <property type="match status" value="1"/>
</dbReference>
<reference evidence="8 9" key="1">
    <citation type="submission" date="2016-07" db="EMBL/GenBank/DDBJ databases">
        <title>Caryophanon tenue genome sequencing.</title>
        <authorList>
            <person name="Verma A."/>
            <person name="Pal Y."/>
            <person name="Krishnamurthi S."/>
        </authorList>
    </citation>
    <scope>NUCLEOTIDE SEQUENCE [LARGE SCALE GENOMIC DNA]</scope>
    <source>
        <strain evidence="8 9">DSM 14152</strain>
    </source>
</reference>
<keyword evidence="4" id="KW-0804">Transcription</keyword>
<dbReference type="SUPFAM" id="SSF52172">
    <property type="entry name" value="CheY-like"/>
    <property type="match status" value="1"/>
</dbReference>
<sequence>MIRICIIDDHYIVREGIRMVLELEEHFEVVAEAENGQQAIALLATHDVDVILLDLNMPVMDGIQFLQQYKGTTPVIVLTTYNDEQLLLKAVNLGVSSYLLKDAGRAIIYETIARVMNGETYFPSALQHALRTARERPVFTNKELELLRLLASGLKNKEIASELFVSERTVKAYLTTIYEKLDVKSRGQAIAIAIEQKYI</sequence>
<dbReference type="OrthoDB" id="9780153at2"/>
<dbReference type="PRINTS" id="PR00038">
    <property type="entry name" value="HTHLUXR"/>
</dbReference>
<dbReference type="InterPro" id="IPR001789">
    <property type="entry name" value="Sig_transdc_resp-reg_receiver"/>
</dbReference>
<evidence type="ECO:0000259" key="6">
    <source>
        <dbReference type="PROSITE" id="PS50043"/>
    </source>
</evidence>
<evidence type="ECO:0000256" key="1">
    <source>
        <dbReference type="ARBA" id="ARBA00022553"/>
    </source>
</evidence>
<feature type="domain" description="Response regulatory" evidence="7">
    <location>
        <begin position="3"/>
        <end position="116"/>
    </location>
</feature>
<feature type="modified residue" description="4-aspartylphosphate" evidence="5">
    <location>
        <position position="54"/>
    </location>
</feature>
<dbReference type="SUPFAM" id="SSF46894">
    <property type="entry name" value="C-terminal effector domain of the bipartite response regulators"/>
    <property type="match status" value="1"/>
</dbReference>
<organism evidence="8 9">
    <name type="scientific">Caryophanon tenue</name>
    <dbReference type="NCBI Taxonomy" id="33978"/>
    <lineage>
        <taxon>Bacteria</taxon>
        <taxon>Bacillati</taxon>
        <taxon>Bacillota</taxon>
        <taxon>Bacilli</taxon>
        <taxon>Bacillales</taxon>
        <taxon>Caryophanaceae</taxon>
        <taxon>Caryophanon</taxon>
    </lineage>
</organism>
<dbReference type="EMBL" id="MASJ01000023">
    <property type="protein sequence ID" value="OCS84734.1"/>
    <property type="molecule type" value="Genomic_DNA"/>
</dbReference>
<protein>
    <submittedName>
        <fullName evidence="8">DNA-binding response regulator</fullName>
    </submittedName>
</protein>
<dbReference type="CDD" id="cd17535">
    <property type="entry name" value="REC_NarL-like"/>
    <property type="match status" value="1"/>
</dbReference>
<keyword evidence="3 8" id="KW-0238">DNA-binding</keyword>
<dbReference type="RefSeq" id="WP_066546097.1">
    <property type="nucleotide sequence ID" value="NZ_MASJ01000023.1"/>
</dbReference>
<dbReference type="Gene3D" id="3.40.50.2300">
    <property type="match status" value="1"/>
</dbReference>
<proteinExistence type="predicted"/>
<dbReference type="GO" id="GO:0000160">
    <property type="term" value="P:phosphorelay signal transduction system"/>
    <property type="evidence" value="ECO:0007669"/>
    <property type="project" value="InterPro"/>
</dbReference>
<gene>
    <name evidence="8" type="ORF">A6M13_03920</name>
</gene>
<dbReference type="SMART" id="SM00448">
    <property type="entry name" value="REC"/>
    <property type="match status" value="1"/>
</dbReference>
<evidence type="ECO:0000256" key="4">
    <source>
        <dbReference type="ARBA" id="ARBA00023163"/>
    </source>
</evidence>
<name>A0A1C0YC59_9BACL</name>
<dbReference type="PANTHER" id="PTHR43214">
    <property type="entry name" value="TWO-COMPONENT RESPONSE REGULATOR"/>
    <property type="match status" value="1"/>
</dbReference>
<evidence type="ECO:0000256" key="5">
    <source>
        <dbReference type="PROSITE-ProRule" id="PRU00169"/>
    </source>
</evidence>
<evidence type="ECO:0000259" key="7">
    <source>
        <dbReference type="PROSITE" id="PS50110"/>
    </source>
</evidence>
<feature type="domain" description="HTH luxR-type" evidence="6">
    <location>
        <begin position="132"/>
        <end position="197"/>
    </location>
</feature>
<dbReference type="Pfam" id="PF00072">
    <property type="entry name" value="Response_reg"/>
    <property type="match status" value="1"/>
</dbReference>
<keyword evidence="1 5" id="KW-0597">Phosphoprotein</keyword>
<dbReference type="Proteomes" id="UP000093199">
    <property type="component" value="Unassembled WGS sequence"/>
</dbReference>
<dbReference type="InterPro" id="IPR016032">
    <property type="entry name" value="Sig_transdc_resp-reg_C-effctor"/>
</dbReference>
<dbReference type="InterPro" id="IPR011006">
    <property type="entry name" value="CheY-like_superfamily"/>
</dbReference>
<accession>A0A1C0YC59</accession>
<dbReference type="InterPro" id="IPR000792">
    <property type="entry name" value="Tscrpt_reg_LuxR_C"/>
</dbReference>
<evidence type="ECO:0000256" key="3">
    <source>
        <dbReference type="ARBA" id="ARBA00023125"/>
    </source>
</evidence>